<evidence type="ECO:0000313" key="1">
    <source>
        <dbReference type="EMBL" id="TWT81308.1"/>
    </source>
</evidence>
<evidence type="ECO:0000313" key="2">
    <source>
        <dbReference type="Proteomes" id="UP000315010"/>
    </source>
</evidence>
<dbReference type="InterPro" id="IPR051698">
    <property type="entry name" value="Transposase_11-like"/>
</dbReference>
<reference evidence="1 2" key="1">
    <citation type="submission" date="2019-02" db="EMBL/GenBank/DDBJ databases">
        <title>Deep-cultivation of Planctomycetes and their phenomic and genomic characterization uncovers novel biology.</title>
        <authorList>
            <person name="Wiegand S."/>
            <person name="Jogler M."/>
            <person name="Boedeker C."/>
            <person name="Pinto D."/>
            <person name="Vollmers J."/>
            <person name="Rivas-Marin E."/>
            <person name="Kohn T."/>
            <person name="Peeters S.H."/>
            <person name="Heuer A."/>
            <person name="Rast P."/>
            <person name="Oberbeckmann S."/>
            <person name="Bunk B."/>
            <person name="Jeske O."/>
            <person name="Meyerdierks A."/>
            <person name="Storesund J.E."/>
            <person name="Kallscheuer N."/>
            <person name="Luecker S."/>
            <person name="Lage O.M."/>
            <person name="Pohl T."/>
            <person name="Merkel B.J."/>
            <person name="Hornburger P."/>
            <person name="Mueller R.-W."/>
            <person name="Bruemmer F."/>
            <person name="Labrenz M."/>
            <person name="Spormann A.M."/>
            <person name="Op Den Camp H."/>
            <person name="Overmann J."/>
            <person name="Amann R."/>
            <person name="Jetten M.S.M."/>
            <person name="Mascher T."/>
            <person name="Medema M.H."/>
            <person name="Devos D.P."/>
            <person name="Kaster A.-K."/>
            <person name="Ovreas L."/>
            <person name="Rohde M."/>
            <person name="Galperin M.Y."/>
            <person name="Jogler C."/>
        </authorList>
    </citation>
    <scope>NUCLEOTIDE SEQUENCE [LARGE SCALE GENOMIC DNA]</scope>
    <source>
        <strain evidence="1 2">CA13</strain>
    </source>
</reference>
<accession>A0A5C5Z1Q1</accession>
<gene>
    <name evidence="1" type="ORF">CA13_27600</name>
</gene>
<dbReference type="AlphaFoldDB" id="A0A5C5Z1Q1"/>
<dbReference type="InterPro" id="IPR047647">
    <property type="entry name" value="ISAs1_transpos"/>
</dbReference>
<organism evidence="1 2">
    <name type="scientific">Novipirellula herctigrandis</name>
    <dbReference type="NCBI Taxonomy" id="2527986"/>
    <lineage>
        <taxon>Bacteria</taxon>
        <taxon>Pseudomonadati</taxon>
        <taxon>Planctomycetota</taxon>
        <taxon>Planctomycetia</taxon>
        <taxon>Pirellulales</taxon>
        <taxon>Pirellulaceae</taxon>
        <taxon>Novipirellula</taxon>
    </lineage>
</organism>
<dbReference type="Proteomes" id="UP000315010">
    <property type="component" value="Unassembled WGS sequence"/>
</dbReference>
<name>A0A5C5Z1Q1_9BACT</name>
<evidence type="ECO:0008006" key="3">
    <source>
        <dbReference type="Google" id="ProtNLM"/>
    </source>
</evidence>
<dbReference type="EMBL" id="SJPJ01000001">
    <property type="protein sequence ID" value="TWT81308.1"/>
    <property type="molecule type" value="Genomic_DNA"/>
</dbReference>
<proteinExistence type="predicted"/>
<dbReference type="PANTHER" id="PTHR30298">
    <property type="entry name" value="H REPEAT-ASSOCIATED PREDICTED TRANSPOSASE"/>
    <property type="match status" value="1"/>
</dbReference>
<comment type="caution">
    <text evidence="1">The sequence shown here is derived from an EMBL/GenBank/DDBJ whole genome shotgun (WGS) entry which is preliminary data.</text>
</comment>
<keyword evidence="2" id="KW-1185">Reference proteome</keyword>
<protein>
    <recommendedName>
        <fullName evidence="3">Transposase IS4-like domain-containing protein</fullName>
    </recommendedName>
</protein>
<dbReference type="NCBIfam" id="NF033564">
    <property type="entry name" value="transpos_ISAs1"/>
    <property type="match status" value="1"/>
</dbReference>
<dbReference type="PANTHER" id="PTHR30298:SF0">
    <property type="entry name" value="PROTEIN YBFL-RELATED"/>
    <property type="match status" value="1"/>
</dbReference>
<sequence length="187" mass="21409">MHAWVDRFAGSLREKGIAIDEKVLRRSFDRAAGQDLLHIITAFATDTRMVLRQRSVEKKNNEIPAAAELLKSIGMVYRHREGGVSEHDENTFFFSSLPPKVKRLSRLLRDHWKIENSQHYMLDVTFSEDASRTRVGNSLEISAAFRRMALNVLQRDTTVKHSIRGKRLRAGRDGSVLDNIYASFRGV</sequence>